<gene>
    <name evidence="1" type="ORF">BofuT4_uP157570.1</name>
</gene>
<evidence type="ECO:0000313" key="2">
    <source>
        <dbReference type="Proteomes" id="UP000008177"/>
    </source>
</evidence>
<evidence type="ECO:0000313" key="1">
    <source>
        <dbReference type="EMBL" id="CCD55361.1"/>
    </source>
</evidence>
<sequence length="34" mass="4146">MLSKFHVVSFIRYFGTRCREDMALYHSGLVDFRY</sequence>
<accession>G2YUR3</accession>
<organism evidence="1 2">
    <name type="scientific">Botryotinia fuckeliana (strain T4)</name>
    <name type="common">Noble rot fungus</name>
    <name type="synonym">Botrytis cinerea</name>
    <dbReference type="NCBI Taxonomy" id="999810"/>
    <lineage>
        <taxon>Eukaryota</taxon>
        <taxon>Fungi</taxon>
        <taxon>Dikarya</taxon>
        <taxon>Ascomycota</taxon>
        <taxon>Pezizomycotina</taxon>
        <taxon>Leotiomycetes</taxon>
        <taxon>Helotiales</taxon>
        <taxon>Sclerotiniaceae</taxon>
        <taxon>Botrytis</taxon>
    </lineage>
</organism>
<dbReference type="EMBL" id="FQ790354">
    <property type="protein sequence ID" value="CCD55361.1"/>
    <property type="molecule type" value="Genomic_DNA"/>
</dbReference>
<dbReference type="AlphaFoldDB" id="G2YUR3"/>
<dbReference type="HOGENOM" id="CLU_3377017_0_0_1"/>
<proteinExistence type="predicted"/>
<dbReference type="Proteomes" id="UP000008177">
    <property type="component" value="Unplaced contigs"/>
</dbReference>
<reference evidence="2" key="1">
    <citation type="journal article" date="2011" name="PLoS Genet.">
        <title>Genomic analysis of the necrotrophic fungal pathogens Sclerotinia sclerotiorum and Botrytis cinerea.</title>
        <authorList>
            <person name="Amselem J."/>
            <person name="Cuomo C.A."/>
            <person name="van Kan J.A."/>
            <person name="Viaud M."/>
            <person name="Benito E.P."/>
            <person name="Couloux A."/>
            <person name="Coutinho P.M."/>
            <person name="de Vries R.P."/>
            <person name="Dyer P.S."/>
            <person name="Fillinger S."/>
            <person name="Fournier E."/>
            <person name="Gout L."/>
            <person name="Hahn M."/>
            <person name="Kohn L."/>
            <person name="Lapalu N."/>
            <person name="Plummer K.M."/>
            <person name="Pradier J.M."/>
            <person name="Quevillon E."/>
            <person name="Sharon A."/>
            <person name="Simon A."/>
            <person name="ten Have A."/>
            <person name="Tudzynski B."/>
            <person name="Tudzynski P."/>
            <person name="Wincker P."/>
            <person name="Andrew M."/>
            <person name="Anthouard V."/>
            <person name="Beever R.E."/>
            <person name="Beffa R."/>
            <person name="Benoit I."/>
            <person name="Bouzid O."/>
            <person name="Brault B."/>
            <person name="Chen Z."/>
            <person name="Choquer M."/>
            <person name="Collemare J."/>
            <person name="Cotton P."/>
            <person name="Danchin E.G."/>
            <person name="Da Silva C."/>
            <person name="Gautier A."/>
            <person name="Giraud C."/>
            <person name="Giraud T."/>
            <person name="Gonzalez C."/>
            <person name="Grossetete S."/>
            <person name="Guldener U."/>
            <person name="Henrissat B."/>
            <person name="Howlett B.J."/>
            <person name="Kodira C."/>
            <person name="Kretschmer M."/>
            <person name="Lappartient A."/>
            <person name="Leroch M."/>
            <person name="Levis C."/>
            <person name="Mauceli E."/>
            <person name="Neuveglise C."/>
            <person name="Oeser B."/>
            <person name="Pearson M."/>
            <person name="Poulain J."/>
            <person name="Poussereau N."/>
            <person name="Quesneville H."/>
            <person name="Rascle C."/>
            <person name="Schumacher J."/>
            <person name="Segurens B."/>
            <person name="Sexton A."/>
            <person name="Silva E."/>
            <person name="Sirven C."/>
            <person name="Soanes D.M."/>
            <person name="Talbot N.J."/>
            <person name="Templeton M."/>
            <person name="Yandava C."/>
            <person name="Yarden O."/>
            <person name="Zeng Q."/>
            <person name="Rollins J.A."/>
            <person name="Lebrun M.H."/>
            <person name="Dickman M."/>
        </authorList>
    </citation>
    <scope>NUCLEOTIDE SEQUENCE [LARGE SCALE GENOMIC DNA]</scope>
    <source>
        <strain evidence="2">T4</strain>
    </source>
</reference>
<name>G2YUR3_BOTF4</name>
<protein>
    <submittedName>
        <fullName evidence="1">Uncharacterized protein</fullName>
    </submittedName>
</protein>
<dbReference type="InParanoid" id="G2YUR3"/>